<dbReference type="Proteomes" id="UP001634393">
    <property type="component" value="Unassembled WGS sequence"/>
</dbReference>
<name>A0ABD3S1C9_9LAMI</name>
<dbReference type="EMBL" id="JBJXBP010000007">
    <property type="protein sequence ID" value="KAL3818303.1"/>
    <property type="molecule type" value="Genomic_DNA"/>
</dbReference>
<evidence type="ECO:0000256" key="7">
    <source>
        <dbReference type="RuleBase" id="RU367160"/>
    </source>
</evidence>
<evidence type="ECO:0000313" key="9">
    <source>
        <dbReference type="EMBL" id="KAL3818303.1"/>
    </source>
</evidence>
<dbReference type="Pfam" id="PF06217">
    <property type="entry name" value="GAGA_bind"/>
    <property type="match status" value="1"/>
</dbReference>
<evidence type="ECO:0000256" key="1">
    <source>
        <dbReference type="ARBA" id="ARBA00004123"/>
    </source>
</evidence>
<protein>
    <recommendedName>
        <fullName evidence="7">GAGA-binding transcriptional activator</fullName>
    </recommendedName>
</protein>
<feature type="region of interest" description="Disordered" evidence="8">
    <location>
        <begin position="1"/>
        <end position="73"/>
    </location>
</feature>
<feature type="compositionally biased region" description="Basic residues" evidence="8">
    <location>
        <begin position="47"/>
        <end position="60"/>
    </location>
</feature>
<keyword evidence="10" id="KW-1185">Reference proteome</keyword>
<dbReference type="GO" id="GO:0005634">
    <property type="term" value="C:nucleus"/>
    <property type="evidence" value="ECO:0007669"/>
    <property type="project" value="UniProtKB-SubCell"/>
</dbReference>
<evidence type="ECO:0000256" key="4">
    <source>
        <dbReference type="ARBA" id="ARBA00023125"/>
    </source>
</evidence>
<organism evidence="9 10">
    <name type="scientific">Penstemon smallii</name>
    <dbReference type="NCBI Taxonomy" id="265156"/>
    <lineage>
        <taxon>Eukaryota</taxon>
        <taxon>Viridiplantae</taxon>
        <taxon>Streptophyta</taxon>
        <taxon>Embryophyta</taxon>
        <taxon>Tracheophyta</taxon>
        <taxon>Spermatophyta</taxon>
        <taxon>Magnoliopsida</taxon>
        <taxon>eudicotyledons</taxon>
        <taxon>Gunneridae</taxon>
        <taxon>Pentapetalae</taxon>
        <taxon>asterids</taxon>
        <taxon>lamiids</taxon>
        <taxon>Lamiales</taxon>
        <taxon>Plantaginaceae</taxon>
        <taxon>Cheloneae</taxon>
        <taxon>Penstemon</taxon>
    </lineage>
</organism>
<proteinExistence type="inferred from homology"/>
<evidence type="ECO:0000256" key="5">
    <source>
        <dbReference type="ARBA" id="ARBA00023163"/>
    </source>
</evidence>
<accession>A0ABD3S1C9</accession>
<dbReference type="SMART" id="SM01226">
    <property type="entry name" value="GAGA_bind"/>
    <property type="match status" value="1"/>
</dbReference>
<dbReference type="PANTHER" id="PTHR31421">
    <property type="entry name" value="PROTEIN BASIC PENTACYSTEINE3"/>
    <property type="match status" value="1"/>
</dbReference>
<dbReference type="InterPro" id="IPR010409">
    <property type="entry name" value="GAGA-bd_tscrpt_act"/>
</dbReference>
<gene>
    <name evidence="9" type="ORF">ACJIZ3_004208</name>
</gene>
<sequence>MKPNPGTGIAAVPIQAVPPTNKSPKKWERKNIFPKHNNNPFSTFRPKMCKKKPPTPKKPKRGENGEEKNQKTFNDEAIFDFSEVPPPFCSCSGVARRCYKAGPGGWQSKCCTKTLSEYPLPSSPTKPGKRVTGRKITNGAYRKLLCRVAKEGHDLSQAMDLKNYWAKHGTNKFVIIK</sequence>
<keyword evidence="3 7" id="KW-0805">Transcription regulation</keyword>
<keyword evidence="5 7" id="KW-0804">Transcription</keyword>
<evidence type="ECO:0000256" key="6">
    <source>
        <dbReference type="ARBA" id="ARBA00023242"/>
    </source>
</evidence>
<dbReference type="GO" id="GO:0003677">
    <property type="term" value="F:DNA binding"/>
    <property type="evidence" value="ECO:0007669"/>
    <property type="project" value="UniProtKB-KW"/>
</dbReference>
<comment type="similarity">
    <text evidence="2 7">Belongs to the BBR/BPC family.</text>
</comment>
<comment type="function">
    <text evidence="7">Transcriptional regulator that specifically binds to GA-rich elements (GAGA-repeats) present in regulatory sequences of genes involved in developmental processes.</text>
</comment>
<comment type="subcellular location">
    <subcellularLocation>
        <location evidence="1 7">Nucleus</location>
    </subcellularLocation>
</comment>
<evidence type="ECO:0000256" key="2">
    <source>
        <dbReference type="ARBA" id="ARBA00007911"/>
    </source>
</evidence>
<dbReference type="PANTHER" id="PTHR31421:SF6">
    <property type="entry name" value="PROTEIN BASIC PENTACYSTEINE7"/>
    <property type="match status" value="1"/>
</dbReference>
<dbReference type="GO" id="GO:0003700">
    <property type="term" value="F:DNA-binding transcription factor activity"/>
    <property type="evidence" value="ECO:0007669"/>
    <property type="project" value="UniProtKB-UniRule"/>
</dbReference>
<evidence type="ECO:0000313" key="10">
    <source>
        <dbReference type="Proteomes" id="UP001634393"/>
    </source>
</evidence>
<keyword evidence="6 7" id="KW-0539">Nucleus</keyword>
<evidence type="ECO:0000256" key="3">
    <source>
        <dbReference type="ARBA" id="ARBA00023015"/>
    </source>
</evidence>
<keyword evidence="4 7" id="KW-0238">DNA-binding</keyword>
<dbReference type="AlphaFoldDB" id="A0ABD3S1C9"/>
<comment type="caution">
    <text evidence="9">The sequence shown here is derived from an EMBL/GenBank/DDBJ whole genome shotgun (WGS) entry which is preliminary data.</text>
</comment>
<feature type="compositionally biased region" description="Basic and acidic residues" evidence="8">
    <location>
        <begin position="61"/>
        <end position="73"/>
    </location>
</feature>
<evidence type="ECO:0000256" key="8">
    <source>
        <dbReference type="SAM" id="MobiDB-lite"/>
    </source>
</evidence>
<reference evidence="9 10" key="1">
    <citation type="submission" date="2024-12" db="EMBL/GenBank/DDBJ databases">
        <title>The unique morphological basis and parallel evolutionary history of personate flowers in Penstemon.</title>
        <authorList>
            <person name="Depatie T.H."/>
            <person name="Wessinger C.A."/>
        </authorList>
    </citation>
    <scope>NUCLEOTIDE SEQUENCE [LARGE SCALE GENOMIC DNA]</scope>
    <source>
        <strain evidence="9">WTNN_2</strain>
        <tissue evidence="9">Leaf</tissue>
    </source>
</reference>